<sequence>VGNWEEVGCFTEATLSRALTLGSKINYSTMDLEICSAYCYNLGALYFGVEYGGECYCGNELEPGSVPATDGGCDMPCDGNLDETCGG</sequence>
<gene>
    <name evidence="3" type="ORF">L207DRAFT_386461</name>
</gene>
<evidence type="ECO:0000313" key="4">
    <source>
        <dbReference type="Proteomes" id="UP000235786"/>
    </source>
</evidence>
<dbReference type="STRING" id="1149755.A0A2J6S1D8"/>
<feature type="non-terminal residue" evidence="3">
    <location>
        <position position="87"/>
    </location>
</feature>
<dbReference type="PANTHER" id="PTHR45964">
    <property type="entry name" value="WSCD FAMILY MEMBER CG9164"/>
    <property type="match status" value="1"/>
</dbReference>
<evidence type="ECO:0000256" key="1">
    <source>
        <dbReference type="ARBA" id="ARBA00022737"/>
    </source>
</evidence>
<dbReference type="InterPro" id="IPR051589">
    <property type="entry name" value="Sialate-O-sulfotransferase"/>
</dbReference>
<dbReference type="PROSITE" id="PS51212">
    <property type="entry name" value="WSC"/>
    <property type="match status" value="1"/>
</dbReference>
<dbReference type="SMART" id="SM00321">
    <property type="entry name" value="WSC"/>
    <property type="match status" value="1"/>
</dbReference>
<dbReference type="PANTHER" id="PTHR45964:SF5">
    <property type="entry name" value="WSCD FAMILY MEMBER CG9164"/>
    <property type="match status" value="1"/>
</dbReference>
<protein>
    <submittedName>
        <fullName evidence="3">Carbohydrate-binding WSC</fullName>
    </submittedName>
</protein>
<evidence type="ECO:0000313" key="3">
    <source>
        <dbReference type="EMBL" id="PMD44584.1"/>
    </source>
</evidence>
<dbReference type="OrthoDB" id="5985073at2759"/>
<evidence type="ECO:0000259" key="2">
    <source>
        <dbReference type="PROSITE" id="PS51212"/>
    </source>
</evidence>
<dbReference type="InterPro" id="IPR002889">
    <property type="entry name" value="WSC_carb-bd"/>
</dbReference>
<dbReference type="AlphaFoldDB" id="A0A2J6S1D8"/>
<feature type="domain" description="WSC" evidence="2">
    <location>
        <begin position="3"/>
        <end position="87"/>
    </location>
</feature>
<organism evidence="3 4">
    <name type="scientific">Hyaloscypha variabilis (strain UAMH 11265 / GT02V1 / F)</name>
    <name type="common">Meliniomyces variabilis</name>
    <dbReference type="NCBI Taxonomy" id="1149755"/>
    <lineage>
        <taxon>Eukaryota</taxon>
        <taxon>Fungi</taxon>
        <taxon>Dikarya</taxon>
        <taxon>Ascomycota</taxon>
        <taxon>Pezizomycotina</taxon>
        <taxon>Leotiomycetes</taxon>
        <taxon>Helotiales</taxon>
        <taxon>Hyaloscyphaceae</taxon>
        <taxon>Hyaloscypha</taxon>
        <taxon>Hyaloscypha variabilis</taxon>
    </lineage>
</organism>
<dbReference type="Proteomes" id="UP000235786">
    <property type="component" value="Unassembled WGS sequence"/>
</dbReference>
<reference evidence="3 4" key="1">
    <citation type="submission" date="2016-04" db="EMBL/GenBank/DDBJ databases">
        <title>A degradative enzymes factory behind the ericoid mycorrhizal symbiosis.</title>
        <authorList>
            <consortium name="DOE Joint Genome Institute"/>
            <person name="Martino E."/>
            <person name="Morin E."/>
            <person name="Grelet G."/>
            <person name="Kuo A."/>
            <person name="Kohler A."/>
            <person name="Daghino S."/>
            <person name="Barry K."/>
            <person name="Choi C."/>
            <person name="Cichocki N."/>
            <person name="Clum A."/>
            <person name="Copeland A."/>
            <person name="Hainaut M."/>
            <person name="Haridas S."/>
            <person name="Labutti K."/>
            <person name="Lindquist E."/>
            <person name="Lipzen A."/>
            <person name="Khouja H.-R."/>
            <person name="Murat C."/>
            <person name="Ohm R."/>
            <person name="Olson A."/>
            <person name="Spatafora J."/>
            <person name="Veneault-Fourrey C."/>
            <person name="Henrissat B."/>
            <person name="Grigoriev I."/>
            <person name="Martin F."/>
            <person name="Perotto S."/>
        </authorList>
    </citation>
    <scope>NUCLEOTIDE SEQUENCE [LARGE SCALE GENOMIC DNA]</scope>
    <source>
        <strain evidence="3 4">F</strain>
    </source>
</reference>
<dbReference type="Pfam" id="PF01822">
    <property type="entry name" value="WSC"/>
    <property type="match status" value="1"/>
</dbReference>
<keyword evidence="1" id="KW-0677">Repeat</keyword>
<dbReference type="EMBL" id="KZ613941">
    <property type="protein sequence ID" value="PMD44584.1"/>
    <property type="molecule type" value="Genomic_DNA"/>
</dbReference>
<keyword evidence="4" id="KW-1185">Reference proteome</keyword>
<accession>A0A2J6S1D8</accession>
<proteinExistence type="predicted"/>
<name>A0A2J6S1D8_HYAVF</name>
<feature type="non-terminal residue" evidence="3">
    <location>
        <position position="1"/>
    </location>
</feature>